<gene>
    <name evidence="2" type="ORF">CHLNCDRAFT_134034</name>
</gene>
<reference evidence="2 3" key="1">
    <citation type="journal article" date="2010" name="Plant Cell">
        <title>The Chlorella variabilis NC64A genome reveals adaptation to photosymbiosis, coevolution with viruses, and cryptic sex.</title>
        <authorList>
            <person name="Blanc G."/>
            <person name="Duncan G."/>
            <person name="Agarkova I."/>
            <person name="Borodovsky M."/>
            <person name="Gurnon J."/>
            <person name="Kuo A."/>
            <person name="Lindquist E."/>
            <person name="Lucas S."/>
            <person name="Pangilinan J."/>
            <person name="Polle J."/>
            <person name="Salamov A."/>
            <person name="Terry A."/>
            <person name="Yamada T."/>
            <person name="Dunigan D.D."/>
            <person name="Grigoriev I.V."/>
            <person name="Claverie J.M."/>
            <person name="Van Etten J.L."/>
        </authorList>
    </citation>
    <scope>NUCLEOTIDE SEQUENCE [LARGE SCALE GENOMIC DNA]</scope>
    <source>
        <strain evidence="2 3">NC64A</strain>
    </source>
</reference>
<dbReference type="AlphaFoldDB" id="E1ZEU6"/>
<dbReference type="InterPro" id="IPR001810">
    <property type="entry name" value="F-box_dom"/>
</dbReference>
<evidence type="ECO:0000259" key="1">
    <source>
        <dbReference type="PROSITE" id="PS50181"/>
    </source>
</evidence>
<evidence type="ECO:0000313" key="3">
    <source>
        <dbReference type="Proteomes" id="UP000008141"/>
    </source>
</evidence>
<feature type="domain" description="F-box" evidence="1">
    <location>
        <begin position="3"/>
        <end position="49"/>
    </location>
</feature>
<dbReference type="OrthoDB" id="512036at2759"/>
<organism evidence="3">
    <name type="scientific">Chlorella variabilis</name>
    <name type="common">Green alga</name>
    <dbReference type="NCBI Taxonomy" id="554065"/>
    <lineage>
        <taxon>Eukaryota</taxon>
        <taxon>Viridiplantae</taxon>
        <taxon>Chlorophyta</taxon>
        <taxon>core chlorophytes</taxon>
        <taxon>Trebouxiophyceae</taxon>
        <taxon>Chlorellales</taxon>
        <taxon>Chlorellaceae</taxon>
        <taxon>Chlorella clade</taxon>
        <taxon>Chlorella</taxon>
    </lineage>
</organism>
<dbReference type="eggNOG" id="ENOG502QQCP">
    <property type="taxonomic scope" value="Eukaryota"/>
</dbReference>
<dbReference type="GeneID" id="17354914"/>
<proteinExistence type="predicted"/>
<keyword evidence="3" id="KW-1185">Reference proteome</keyword>
<sequence length="395" mass="41861">MEDSGLEQLPKELVREVLARLSGARDLASVACSTRRLTGLVEDKLWGVLVMGRLARLAGLLDSSPAPPEWWVGRSWRERLSALVAGLPFEAQVFNRELENEQEDFLLSSYDATCSLTPATARGLLRGDAAQPMRFTARYLCMGQMPAVVEAEVAQERLRLAPAGSSPFAVFGGGSTSSAGLCIGEEVEVQWKGRRSHPFGWWFGTVQSVRGNRITLVFRQYPRTSVWHRVKAPIKPGKEAVVNGDCSFGYVGGLRRLTGGEREEWRRHGAPHPPAPEQLAALEAAAEDEWSDEDEDLDIDAELAAEMEEELEELPAAPHAADGHGAAGAAQAAGAGVEAMDVVAAEEAAPGPAAPPGQPIALQLGQPAGVAGAANGAGLPVVLAGGLPEAAPHQP</sequence>
<evidence type="ECO:0000313" key="2">
    <source>
        <dbReference type="EMBL" id="EFN55560.1"/>
    </source>
</evidence>
<name>E1ZEU6_CHLVA</name>
<accession>E1ZEU6</accession>
<dbReference type="EMBL" id="GL433844">
    <property type="protein sequence ID" value="EFN55560.1"/>
    <property type="molecule type" value="Genomic_DNA"/>
</dbReference>
<protein>
    <recommendedName>
        <fullName evidence="1">F-box domain-containing protein</fullName>
    </recommendedName>
</protein>
<dbReference type="RefSeq" id="XP_005847662.1">
    <property type="nucleotide sequence ID" value="XM_005847600.1"/>
</dbReference>
<dbReference type="PANTHER" id="PTHR31482">
    <property type="entry name" value="ESTS AU081301(E20138)"/>
    <property type="match status" value="1"/>
</dbReference>
<dbReference type="KEGG" id="cvr:CHLNCDRAFT_134034"/>
<dbReference type="PANTHER" id="PTHR31482:SF18">
    <property type="entry name" value="ESTS AU081301(E20138)"/>
    <property type="match status" value="1"/>
</dbReference>
<dbReference type="Proteomes" id="UP000008141">
    <property type="component" value="Unassembled WGS sequence"/>
</dbReference>
<dbReference type="PROSITE" id="PS50181">
    <property type="entry name" value="FBOX"/>
    <property type="match status" value="1"/>
</dbReference>
<dbReference type="InParanoid" id="E1ZEU6"/>
<dbReference type="STRING" id="554065.E1ZEU6"/>